<name>A0AB39SMN7_9ACTN</name>
<dbReference type="AlphaFoldDB" id="A0AB39SMN7"/>
<dbReference type="RefSeq" id="WP_369264377.1">
    <property type="nucleotide sequence ID" value="NZ_CP163440.1"/>
</dbReference>
<dbReference type="EMBL" id="CP163440">
    <property type="protein sequence ID" value="XDQ67476.1"/>
    <property type="molecule type" value="Genomic_DNA"/>
</dbReference>
<reference evidence="1" key="1">
    <citation type="submission" date="2024-07" db="EMBL/GenBank/DDBJ databases">
        <authorList>
            <person name="Yu S.T."/>
        </authorList>
    </citation>
    <scope>NUCLEOTIDE SEQUENCE</scope>
    <source>
        <strain evidence="1">R35</strain>
    </source>
</reference>
<accession>A0AB39SMN7</accession>
<evidence type="ECO:0000313" key="1">
    <source>
        <dbReference type="EMBL" id="XDQ67476.1"/>
    </source>
</evidence>
<gene>
    <name evidence="1" type="ORF">AB5J50_45235</name>
</gene>
<protein>
    <submittedName>
        <fullName evidence="1">Uncharacterized protein</fullName>
    </submittedName>
</protein>
<proteinExistence type="predicted"/>
<organism evidence="1">
    <name type="scientific">Streptomyces sp. R35</name>
    <dbReference type="NCBI Taxonomy" id="3238630"/>
    <lineage>
        <taxon>Bacteria</taxon>
        <taxon>Bacillati</taxon>
        <taxon>Actinomycetota</taxon>
        <taxon>Actinomycetes</taxon>
        <taxon>Kitasatosporales</taxon>
        <taxon>Streptomycetaceae</taxon>
        <taxon>Streptomyces</taxon>
    </lineage>
</organism>
<sequence length="52" mass="6128">MYLPTQSPDRRTRGFDGQYAVSGAQPDEVFLQALDIAWKRKMRREPMTRVRT</sequence>